<organism evidence="1">
    <name type="scientific">Siphoviridae sp. ctKRD15</name>
    <dbReference type="NCBI Taxonomy" id="2825441"/>
    <lineage>
        <taxon>Viruses</taxon>
        <taxon>Duplodnaviria</taxon>
        <taxon>Heunggongvirae</taxon>
        <taxon>Uroviricota</taxon>
        <taxon>Caudoviricetes</taxon>
    </lineage>
</organism>
<sequence length="130" mass="14510">MAENNKLTSLGQLRKLAERALLDSQSRISEVLELMIPLLESAQHTGITVTLPAENWNGRAQTVQDKSFLADEKYWYIVCADADCFMAASETGVKADNITVDGQATFRCEVTPVEDLTIYILRLEVEQSNE</sequence>
<protein>
    <submittedName>
        <fullName evidence="1">Shiga toxin 2 A-subunit</fullName>
    </submittedName>
</protein>
<evidence type="ECO:0000313" key="1">
    <source>
        <dbReference type="EMBL" id="DAG01984.1"/>
    </source>
</evidence>
<proteinExistence type="predicted"/>
<accession>A0A8S5V5G1</accession>
<dbReference type="EMBL" id="BK016201">
    <property type="protein sequence ID" value="DAG01984.1"/>
    <property type="molecule type" value="Genomic_DNA"/>
</dbReference>
<reference evidence="1" key="1">
    <citation type="journal article" date="2021" name="Proc. Natl. Acad. Sci. U.S.A.">
        <title>A Catalog of Tens of Thousands of Viruses from Human Metagenomes Reveals Hidden Associations with Chronic Diseases.</title>
        <authorList>
            <person name="Tisza M.J."/>
            <person name="Buck C.B."/>
        </authorList>
    </citation>
    <scope>NUCLEOTIDE SEQUENCE</scope>
    <source>
        <strain evidence="1">CtKRD15</strain>
    </source>
</reference>
<name>A0A8S5V5G1_9CAUD</name>